<comment type="similarity">
    <text evidence="2">Belongs to the SusD family.</text>
</comment>
<dbReference type="GO" id="GO:0009279">
    <property type="term" value="C:cell outer membrane"/>
    <property type="evidence" value="ECO:0007669"/>
    <property type="project" value="UniProtKB-SubCell"/>
</dbReference>
<evidence type="ECO:0000313" key="7">
    <source>
        <dbReference type="EMBL" id="CDN30980.1"/>
    </source>
</evidence>
<sequence length="575" mass="65833">MERVPKTEISPETFFKTEEDLQMYIYGLYDFPGLGMCTDDYYATTDNGVSVGTPGELVNIMNNSSISSENINGGWSWGQLRKINIFMDNFRKATISQEALNHYEGVARFFRAKFYYDKVLRYNDVPWYETTLETSSEELYKKQDPRTVVVDKIMEDFAFAAQHVRTGQKGGAVDKWVVMTYYARTALFEGSWRKYHPELNLASTANKYFELAATISAEIMAKGGFSIYNTGNPKTDYRTLFISPDLTKNREVILTTIYDYDIRSNGYWAYMFGDYEPCPTKDIIQDYLMADGSYYSSQSNYKTRDYVEEFTSRDNRLYQTFVYPGWELINTETYAQGAGLHIPRLAKSFSGYHQLKGFQNTKGITYNGGIDWPVLRYAEVLLIFAEAKAELGTLTQGDLNATINVLRQRAAMPSMMLNPAIDPVQTARYPLVTNSNILEIRRERRIEFASEGYRYADLMRWNAGKLLERPQLGIYFKGLGKYDMNGDGVEDICLLDKSATIPAVKEKNSLGKDLIYYRVGKYGEAVDAFLENGTSGCMIYAPTMGTFSAPRDYYRPVPKTQVVLNPNLYQQFGWK</sequence>
<dbReference type="eggNOG" id="COG0457">
    <property type="taxonomic scope" value="Bacteria"/>
</dbReference>
<protein>
    <submittedName>
        <fullName evidence="7">SusD family outer membrane protein</fullName>
    </submittedName>
</protein>
<accession>A0A060R751</accession>
<evidence type="ECO:0000256" key="1">
    <source>
        <dbReference type="ARBA" id="ARBA00004442"/>
    </source>
</evidence>
<gene>
    <name evidence="7" type="ORF">BN938_0880</name>
</gene>
<keyword evidence="5" id="KW-0998">Cell outer membrane</keyword>
<dbReference type="HOGENOM" id="CLU_015553_0_1_10"/>
<organism evidence="7 8">
    <name type="scientific">Mucinivorans hirudinis</name>
    <dbReference type="NCBI Taxonomy" id="1433126"/>
    <lineage>
        <taxon>Bacteria</taxon>
        <taxon>Pseudomonadati</taxon>
        <taxon>Bacteroidota</taxon>
        <taxon>Bacteroidia</taxon>
        <taxon>Bacteroidales</taxon>
        <taxon>Rikenellaceae</taxon>
        <taxon>Mucinivorans</taxon>
    </lineage>
</organism>
<evidence type="ECO:0000259" key="6">
    <source>
        <dbReference type="Pfam" id="PF07980"/>
    </source>
</evidence>
<keyword evidence="8" id="KW-1185">Reference proteome</keyword>
<evidence type="ECO:0000256" key="4">
    <source>
        <dbReference type="ARBA" id="ARBA00023136"/>
    </source>
</evidence>
<evidence type="ECO:0000256" key="2">
    <source>
        <dbReference type="ARBA" id="ARBA00006275"/>
    </source>
</evidence>
<dbReference type="STRING" id="1433126.BN938_0880"/>
<dbReference type="KEGG" id="rbc:BN938_0880"/>
<reference evidence="7 8" key="1">
    <citation type="journal article" date="2015" name="Genome Announc.">
        <title>Complete Genome Sequence of the Novel Leech Symbiont Mucinivorans hirudinis M3T.</title>
        <authorList>
            <person name="Nelson M.C."/>
            <person name="Bomar L."/>
            <person name="Graf J."/>
        </authorList>
    </citation>
    <scope>NUCLEOTIDE SEQUENCE [LARGE SCALE GENOMIC DNA]</scope>
    <source>
        <strain evidence="8">M3</strain>
    </source>
</reference>
<dbReference type="Pfam" id="PF07980">
    <property type="entry name" value="SusD_RagB"/>
    <property type="match status" value="1"/>
</dbReference>
<evidence type="ECO:0000256" key="5">
    <source>
        <dbReference type="ARBA" id="ARBA00023237"/>
    </source>
</evidence>
<evidence type="ECO:0000313" key="8">
    <source>
        <dbReference type="Proteomes" id="UP000027616"/>
    </source>
</evidence>
<dbReference type="SUPFAM" id="SSF48452">
    <property type="entry name" value="TPR-like"/>
    <property type="match status" value="1"/>
</dbReference>
<dbReference type="Proteomes" id="UP000027616">
    <property type="component" value="Chromosome I"/>
</dbReference>
<keyword evidence="3" id="KW-0732">Signal</keyword>
<name>A0A060R751_9BACT</name>
<feature type="domain" description="RagB/SusD" evidence="6">
    <location>
        <begin position="273"/>
        <end position="574"/>
    </location>
</feature>
<dbReference type="Gene3D" id="1.25.40.390">
    <property type="match status" value="1"/>
</dbReference>
<dbReference type="PATRIC" id="fig|1433126.3.peg.879"/>
<dbReference type="InterPro" id="IPR011990">
    <property type="entry name" value="TPR-like_helical_dom_sf"/>
</dbReference>
<keyword evidence="4" id="KW-0472">Membrane</keyword>
<dbReference type="EMBL" id="HG934468">
    <property type="protein sequence ID" value="CDN30980.1"/>
    <property type="molecule type" value="Genomic_DNA"/>
</dbReference>
<comment type="subcellular location">
    <subcellularLocation>
        <location evidence="1">Cell outer membrane</location>
    </subcellularLocation>
</comment>
<proteinExistence type="inferred from homology"/>
<evidence type="ECO:0000256" key="3">
    <source>
        <dbReference type="ARBA" id="ARBA00022729"/>
    </source>
</evidence>
<dbReference type="InterPro" id="IPR012944">
    <property type="entry name" value="SusD_RagB_dom"/>
</dbReference>
<dbReference type="AlphaFoldDB" id="A0A060R751"/>